<feature type="non-terminal residue" evidence="3">
    <location>
        <position position="1"/>
    </location>
</feature>
<evidence type="ECO:0000313" key="3">
    <source>
        <dbReference type="EMBL" id="NXM06713.1"/>
    </source>
</evidence>
<dbReference type="SUPFAM" id="SSF57392">
    <property type="entry name" value="Defensin-like"/>
    <property type="match status" value="1"/>
</dbReference>
<dbReference type="EMBL" id="VXAW01010625">
    <property type="protein sequence ID" value="NXM06713.1"/>
    <property type="molecule type" value="Genomic_DNA"/>
</dbReference>
<proteinExistence type="predicted"/>
<feature type="signal peptide" evidence="1">
    <location>
        <begin position="1"/>
        <end position="20"/>
    </location>
</feature>
<dbReference type="AlphaFoldDB" id="A0A7L0XXG9"/>
<sequence length="55" mass="5999">MKILYLLFPLLLLLVQSAAGSAIGCRRRGGRCSFVRCRSPARPIGRCSSISLCCK</sequence>
<dbReference type="GO" id="GO:0005576">
    <property type="term" value="C:extracellular region"/>
    <property type="evidence" value="ECO:0007669"/>
    <property type="project" value="InterPro"/>
</dbReference>
<evidence type="ECO:0000259" key="2">
    <source>
        <dbReference type="Pfam" id="PF00711"/>
    </source>
</evidence>
<evidence type="ECO:0000256" key="1">
    <source>
        <dbReference type="SAM" id="SignalP"/>
    </source>
</evidence>
<organism evidence="3 4">
    <name type="scientific">Tyrannus savana</name>
    <name type="common">Fork-tailed flycatcher</name>
    <name type="synonym">Muscivora tyrannus</name>
    <dbReference type="NCBI Taxonomy" id="137541"/>
    <lineage>
        <taxon>Eukaryota</taxon>
        <taxon>Metazoa</taxon>
        <taxon>Chordata</taxon>
        <taxon>Craniata</taxon>
        <taxon>Vertebrata</taxon>
        <taxon>Euteleostomi</taxon>
        <taxon>Archelosauria</taxon>
        <taxon>Archosauria</taxon>
        <taxon>Dinosauria</taxon>
        <taxon>Saurischia</taxon>
        <taxon>Theropoda</taxon>
        <taxon>Coelurosauria</taxon>
        <taxon>Aves</taxon>
        <taxon>Neognathae</taxon>
        <taxon>Neoaves</taxon>
        <taxon>Telluraves</taxon>
        <taxon>Australaves</taxon>
        <taxon>Passeriformes</taxon>
        <taxon>Tyrannidae</taxon>
        <taxon>Tyrannus</taxon>
    </lineage>
</organism>
<comment type="caution">
    <text evidence="3">The sequence shown here is derived from an EMBL/GenBank/DDBJ whole genome shotgun (WGS) entry which is preliminary data.</text>
</comment>
<dbReference type="Proteomes" id="UP000537779">
    <property type="component" value="Unassembled WGS sequence"/>
</dbReference>
<dbReference type="GO" id="GO:0006952">
    <property type="term" value="P:defense response"/>
    <property type="evidence" value="ECO:0007669"/>
    <property type="project" value="InterPro"/>
</dbReference>
<reference evidence="3 4" key="1">
    <citation type="submission" date="2019-09" db="EMBL/GenBank/DDBJ databases">
        <title>Bird 10,000 Genomes (B10K) Project - Family phase.</title>
        <authorList>
            <person name="Zhang G."/>
        </authorList>
    </citation>
    <scope>NUCLEOTIDE SEQUENCE [LARGE SCALE GENOMIC DNA]</scope>
    <source>
        <strain evidence="3">B10K-DU-001-37</strain>
        <tissue evidence="3">Muscle</tissue>
    </source>
</reference>
<name>A0A7L0XXG9_TYRSA</name>
<dbReference type="Gene3D" id="3.10.360.10">
    <property type="entry name" value="Antimicrobial Peptide, Beta-defensin 2, Chain A"/>
    <property type="match status" value="1"/>
</dbReference>
<protein>
    <submittedName>
        <fullName evidence="3">AMP1 protein</fullName>
    </submittedName>
</protein>
<dbReference type="InterPro" id="IPR001855">
    <property type="entry name" value="Defensin_beta-like"/>
</dbReference>
<feature type="domain" description="Beta-defensin-like" evidence="2">
    <location>
        <begin position="24"/>
        <end position="55"/>
    </location>
</feature>
<feature type="chain" id="PRO_5029496297" evidence="1">
    <location>
        <begin position="21"/>
        <end position="55"/>
    </location>
</feature>
<dbReference type="PROSITE" id="PS51257">
    <property type="entry name" value="PROKAR_LIPOPROTEIN"/>
    <property type="match status" value="1"/>
</dbReference>
<accession>A0A7L0XXG9</accession>
<evidence type="ECO:0000313" key="4">
    <source>
        <dbReference type="Proteomes" id="UP000537779"/>
    </source>
</evidence>
<dbReference type="Pfam" id="PF00711">
    <property type="entry name" value="Defensin_beta"/>
    <property type="match status" value="1"/>
</dbReference>
<keyword evidence="4" id="KW-1185">Reference proteome</keyword>
<gene>
    <name evidence="3" type="primary">Amp1</name>
    <name evidence="3" type="ORF">TYRSAV_R15051</name>
</gene>
<feature type="non-terminal residue" evidence="3">
    <location>
        <position position="55"/>
    </location>
</feature>
<keyword evidence="1" id="KW-0732">Signal</keyword>